<evidence type="ECO:0000259" key="8">
    <source>
        <dbReference type="Pfam" id="PF04239"/>
    </source>
</evidence>
<feature type="transmembrane region" description="Helical" evidence="7">
    <location>
        <begin position="35"/>
        <end position="51"/>
    </location>
</feature>
<feature type="domain" description="YetF C-terminal" evidence="8">
    <location>
        <begin position="77"/>
        <end position="159"/>
    </location>
</feature>
<evidence type="ECO:0000256" key="2">
    <source>
        <dbReference type="ARBA" id="ARBA00006448"/>
    </source>
</evidence>
<feature type="transmembrane region" description="Helical" evidence="7">
    <location>
        <begin position="6"/>
        <end position="23"/>
    </location>
</feature>
<gene>
    <name evidence="9" type="ORF">J2Z37_001143</name>
</gene>
<protein>
    <submittedName>
        <fullName evidence="9">Uncharacterized membrane protein YcaP (DUF421 family)</fullName>
    </submittedName>
</protein>
<accession>A0ABS4GLM2</accession>
<keyword evidence="10" id="KW-1185">Reference proteome</keyword>
<feature type="transmembrane region" description="Helical" evidence="7">
    <location>
        <begin position="57"/>
        <end position="76"/>
    </location>
</feature>
<comment type="caution">
    <text evidence="9">The sequence shown here is derived from an EMBL/GenBank/DDBJ whole genome shotgun (WGS) entry which is preliminary data.</text>
</comment>
<evidence type="ECO:0000256" key="5">
    <source>
        <dbReference type="ARBA" id="ARBA00022989"/>
    </source>
</evidence>
<reference evidence="9 10" key="1">
    <citation type="submission" date="2021-03" db="EMBL/GenBank/DDBJ databases">
        <title>Genomic Encyclopedia of Type Strains, Phase IV (KMG-IV): sequencing the most valuable type-strain genomes for metagenomic binning, comparative biology and taxonomic classification.</title>
        <authorList>
            <person name="Goeker M."/>
        </authorList>
    </citation>
    <scope>NUCLEOTIDE SEQUENCE [LARGE SCALE GENOMIC DNA]</scope>
    <source>
        <strain evidence="9 10">DSM 24738</strain>
    </source>
</reference>
<keyword evidence="6 7" id="KW-0472">Membrane</keyword>
<dbReference type="Proteomes" id="UP001519343">
    <property type="component" value="Unassembled WGS sequence"/>
</dbReference>
<evidence type="ECO:0000256" key="4">
    <source>
        <dbReference type="ARBA" id="ARBA00022692"/>
    </source>
</evidence>
<dbReference type="EMBL" id="JAGGKT010000002">
    <property type="protein sequence ID" value="MBP1931146.1"/>
    <property type="molecule type" value="Genomic_DNA"/>
</dbReference>
<keyword evidence="4 7" id="KW-0812">Transmembrane</keyword>
<evidence type="ECO:0000256" key="3">
    <source>
        <dbReference type="ARBA" id="ARBA00022475"/>
    </source>
</evidence>
<dbReference type="RefSeq" id="WP_209809231.1">
    <property type="nucleotide sequence ID" value="NZ_JAGGKT010000002.1"/>
</dbReference>
<evidence type="ECO:0000256" key="6">
    <source>
        <dbReference type="ARBA" id="ARBA00023136"/>
    </source>
</evidence>
<dbReference type="InterPro" id="IPR007353">
    <property type="entry name" value="DUF421"/>
</dbReference>
<comment type="subcellular location">
    <subcellularLocation>
        <location evidence="1">Cell membrane</location>
        <topology evidence="1">Multi-pass membrane protein</topology>
    </subcellularLocation>
</comment>
<dbReference type="Pfam" id="PF04239">
    <property type="entry name" value="DUF421"/>
    <property type="match status" value="1"/>
</dbReference>
<sequence>MWTIFWQALLLAFVGTILVRLGGRKSVSQMTTAQLAVLLGLGTILGSEVAGKGLAKTILASATFIGFLALAEWISLRSNRAEGLIKGKAIPVIINGNLVVSNLKALRMSVDDLEKRLRMAGISRIEDVKSGTIEDNGELGYELMPHARPVTRGDLEKILKANFPQAIIPSETAKDNIFTEVNQGSHDYEVPEQLH</sequence>
<keyword evidence="3" id="KW-1003">Cell membrane</keyword>
<dbReference type="PANTHER" id="PTHR34582">
    <property type="entry name" value="UPF0702 TRANSMEMBRANE PROTEIN YCAP"/>
    <property type="match status" value="1"/>
</dbReference>
<dbReference type="InterPro" id="IPR023090">
    <property type="entry name" value="UPF0702_alpha/beta_dom_sf"/>
</dbReference>
<proteinExistence type="inferred from homology"/>
<keyword evidence="5 7" id="KW-1133">Transmembrane helix</keyword>
<comment type="similarity">
    <text evidence="2">Belongs to the UPF0702 family.</text>
</comment>
<organism evidence="9 10">
    <name type="scientific">Ammoniphilus resinae</name>
    <dbReference type="NCBI Taxonomy" id="861532"/>
    <lineage>
        <taxon>Bacteria</taxon>
        <taxon>Bacillati</taxon>
        <taxon>Bacillota</taxon>
        <taxon>Bacilli</taxon>
        <taxon>Bacillales</taxon>
        <taxon>Paenibacillaceae</taxon>
        <taxon>Aneurinibacillus group</taxon>
        <taxon>Ammoniphilus</taxon>
    </lineage>
</organism>
<evidence type="ECO:0000313" key="9">
    <source>
        <dbReference type="EMBL" id="MBP1931146.1"/>
    </source>
</evidence>
<dbReference type="Gene3D" id="3.30.240.20">
    <property type="entry name" value="bsu07140 like domains"/>
    <property type="match status" value="1"/>
</dbReference>
<evidence type="ECO:0000256" key="1">
    <source>
        <dbReference type="ARBA" id="ARBA00004651"/>
    </source>
</evidence>
<evidence type="ECO:0000313" key="10">
    <source>
        <dbReference type="Proteomes" id="UP001519343"/>
    </source>
</evidence>
<evidence type="ECO:0000256" key="7">
    <source>
        <dbReference type="SAM" id="Phobius"/>
    </source>
</evidence>
<name>A0ABS4GLM2_9BACL</name>
<dbReference type="PANTHER" id="PTHR34582:SF2">
    <property type="entry name" value="UPF0702 TRANSMEMBRANE PROTEIN YDFR"/>
    <property type="match status" value="1"/>
</dbReference>